<evidence type="ECO:0000256" key="4">
    <source>
        <dbReference type="ARBA" id="ARBA00022692"/>
    </source>
</evidence>
<keyword evidence="4 7" id="KW-0812">Transmembrane</keyword>
<keyword evidence="6 7" id="KW-0472">Membrane</keyword>
<organism evidence="8 9">
    <name type="scientific">Flagellimonas sediminis</name>
    <dbReference type="NCBI Taxonomy" id="2696468"/>
    <lineage>
        <taxon>Bacteria</taxon>
        <taxon>Pseudomonadati</taxon>
        <taxon>Bacteroidota</taxon>
        <taxon>Flavobacteriia</taxon>
        <taxon>Flavobacteriales</taxon>
        <taxon>Flavobacteriaceae</taxon>
        <taxon>Flagellimonas</taxon>
    </lineage>
</organism>
<dbReference type="PANTHER" id="PTHR30589">
    <property type="entry name" value="PROLIPOPROTEIN DIACYLGLYCERYL TRANSFERASE"/>
    <property type="match status" value="1"/>
</dbReference>
<evidence type="ECO:0000256" key="2">
    <source>
        <dbReference type="ARBA" id="ARBA00022475"/>
    </source>
</evidence>
<feature type="transmembrane region" description="Helical" evidence="7">
    <location>
        <begin position="191"/>
        <end position="208"/>
    </location>
</feature>
<dbReference type="GO" id="GO:0042158">
    <property type="term" value="P:lipoprotein biosynthetic process"/>
    <property type="evidence" value="ECO:0007669"/>
    <property type="project" value="InterPro"/>
</dbReference>
<dbReference type="GO" id="GO:0008961">
    <property type="term" value="F:phosphatidylglycerol-prolipoprotein diacylglyceryl transferase activity"/>
    <property type="evidence" value="ECO:0007669"/>
    <property type="project" value="InterPro"/>
</dbReference>
<feature type="transmembrane region" description="Helical" evidence="7">
    <location>
        <begin position="89"/>
        <end position="105"/>
    </location>
</feature>
<dbReference type="Proteomes" id="UP000468707">
    <property type="component" value="Unassembled WGS sequence"/>
</dbReference>
<keyword evidence="3 8" id="KW-0808">Transferase</keyword>
<evidence type="ECO:0000313" key="8">
    <source>
        <dbReference type="EMBL" id="NDV42452.1"/>
    </source>
</evidence>
<name>A0A6I5KVK1_9FLAO</name>
<feature type="transmembrane region" description="Helical" evidence="7">
    <location>
        <begin position="14"/>
        <end position="33"/>
    </location>
</feature>
<dbReference type="GO" id="GO:0005886">
    <property type="term" value="C:plasma membrane"/>
    <property type="evidence" value="ECO:0007669"/>
    <property type="project" value="InterPro"/>
</dbReference>
<keyword evidence="5 7" id="KW-1133">Transmembrane helix</keyword>
<evidence type="ECO:0000256" key="6">
    <source>
        <dbReference type="ARBA" id="ARBA00023136"/>
    </source>
</evidence>
<dbReference type="Pfam" id="PF01790">
    <property type="entry name" value="LGT"/>
    <property type="match status" value="1"/>
</dbReference>
<dbReference type="RefSeq" id="WP_163633163.1">
    <property type="nucleotide sequence ID" value="NZ_JAAAMI010000001.1"/>
</dbReference>
<feature type="transmembrane region" description="Helical" evidence="7">
    <location>
        <begin position="117"/>
        <end position="139"/>
    </location>
</feature>
<sequence>MTIPFEPSLFGIKINIHLILEYLAFFIGFRYYVRLRRLSQDNISNGNRLSIILGAIAGAFIGSRLMGFLENPMISMNTVNMLQLLNTKSIMGGLFGGLIGVELSKKIIHEKQSSGDLFTFPIILGILIGRLGCFLSGTNEFTYGKETHFFTGMNLGDGLLRHPTSLYEMVFLILLFVLLKRFSNYLERENGLLFKVFMLAYFGFRFFIEFLKPNVFYVLGLSSIQWLCIVCWLYYLPTLNKLVRNAY</sequence>
<accession>A0A6I5KVK1</accession>
<evidence type="ECO:0000256" key="3">
    <source>
        <dbReference type="ARBA" id="ARBA00022679"/>
    </source>
</evidence>
<dbReference type="PANTHER" id="PTHR30589:SF0">
    <property type="entry name" value="PHOSPHATIDYLGLYCEROL--PROLIPOPROTEIN DIACYLGLYCERYL TRANSFERASE"/>
    <property type="match status" value="1"/>
</dbReference>
<evidence type="ECO:0000256" key="1">
    <source>
        <dbReference type="ARBA" id="ARBA00007150"/>
    </source>
</evidence>
<reference evidence="8 9" key="1">
    <citation type="submission" date="2020-01" db="EMBL/GenBank/DDBJ databases">
        <title>Muricauda sediminis sp.nov. 40Bstr401.</title>
        <authorList>
            <person name="Xue Z."/>
            <person name="Zhu S."/>
            <person name="Ren N."/>
            <person name="Chen T."/>
            <person name="Chen X."/>
            <person name="Chen J."/>
            <person name="Yang J."/>
        </authorList>
    </citation>
    <scope>NUCLEOTIDE SEQUENCE [LARGE SCALE GENOMIC DNA]</scope>
    <source>
        <strain evidence="8 9">40Bstr401</strain>
    </source>
</reference>
<feature type="transmembrane region" description="Helical" evidence="7">
    <location>
        <begin position="49"/>
        <end position="69"/>
    </location>
</feature>
<evidence type="ECO:0000313" key="9">
    <source>
        <dbReference type="Proteomes" id="UP000468707"/>
    </source>
</evidence>
<evidence type="ECO:0000256" key="5">
    <source>
        <dbReference type="ARBA" id="ARBA00022989"/>
    </source>
</evidence>
<comment type="similarity">
    <text evidence="1">Belongs to the Lgt family.</text>
</comment>
<keyword evidence="9" id="KW-1185">Reference proteome</keyword>
<feature type="transmembrane region" description="Helical" evidence="7">
    <location>
        <begin position="159"/>
        <end position="179"/>
    </location>
</feature>
<gene>
    <name evidence="8" type="ORF">GTK07_03860</name>
</gene>
<dbReference type="AlphaFoldDB" id="A0A6I5KVK1"/>
<feature type="transmembrane region" description="Helical" evidence="7">
    <location>
        <begin position="214"/>
        <end position="235"/>
    </location>
</feature>
<protein>
    <submittedName>
        <fullName evidence="8">Diacylglyceryl transferase</fullName>
    </submittedName>
</protein>
<dbReference type="InterPro" id="IPR001640">
    <property type="entry name" value="Lgt"/>
</dbReference>
<evidence type="ECO:0000256" key="7">
    <source>
        <dbReference type="SAM" id="Phobius"/>
    </source>
</evidence>
<proteinExistence type="inferred from homology"/>
<comment type="caution">
    <text evidence="8">The sequence shown here is derived from an EMBL/GenBank/DDBJ whole genome shotgun (WGS) entry which is preliminary data.</text>
</comment>
<dbReference type="EMBL" id="JAAAMI010000001">
    <property type="protein sequence ID" value="NDV42452.1"/>
    <property type="molecule type" value="Genomic_DNA"/>
</dbReference>
<keyword evidence="2" id="KW-1003">Cell membrane</keyword>